<dbReference type="InterPro" id="IPR020843">
    <property type="entry name" value="ER"/>
</dbReference>
<sequence>MRAMVQTGFGGPDVLRLTDVPVPVPGPADVLVRVVACGLNQLDVLQRRGVVRLPGLELPHVAGMDVAGVVEAAGADSPVPVGARVLLDPSVPCGACPLCHEGRGGHCPNLRILGATIDGGLAEYVVAPASAAHVVPDAVDLTDAACLPTPWATAFHAVVTVGRLRAGETLLVHGAAGSVGLAAVQIAQRVGAHVVATVGSPEKAAALAKVGVEHVAAPDAVAALVADVTAGRGVDVVLEYLGPATWATSMAALRIGGRLVFLGNTTGDEVSFSLSDAFHRGLELLGAGGYLASDMAAALQLFADGGTALVAGTFPLADAGAAQDLLCERSTVGRVLVIP</sequence>
<dbReference type="Pfam" id="PF08240">
    <property type="entry name" value="ADH_N"/>
    <property type="match status" value="1"/>
</dbReference>
<evidence type="ECO:0000256" key="2">
    <source>
        <dbReference type="ARBA" id="ARBA00023002"/>
    </source>
</evidence>
<reference evidence="5" key="1">
    <citation type="submission" date="2016-10" db="EMBL/GenBank/DDBJ databases">
        <authorList>
            <person name="Varghese N."/>
            <person name="Submissions S."/>
        </authorList>
    </citation>
    <scope>NUCLEOTIDE SEQUENCE [LARGE SCALE GENOMIC DNA]</scope>
    <source>
        <strain evidence="5">DSM 45413</strain>
    </source>
</reference>
<dbReference type="Gene3D" id="3.90.180.10">
    <property type="entry name" value="Medium-chain alcohol dehydrogenases, catalytic domain"/>
    <property type="match status" value="1"/>
</dbReference>
<name>A0A1H8UDZ2_9ACTN</name>
<evidence type="ECO:0000313" key="5">
    <source>
        <dbReference type="Proteomes" id="UP000198960"/>
    </source>
</evidence>
<dbReference type="OrthoDB" id="9780520at2"/>
<keyword evidence="2" id="KW-0560">Oxidoreductase</keyword>
<dbReference type="SMART" id="SM00829">
    <property type="entry name" value="PKS_ER"/>
    <property type="match status" value="1"/>
</dbReference>
<dbReference type="Pfam" id="PF00107">
    <property type="entry name" value="ADH_zinc_N"/>
    <property type="match status" value="1"/>
</dbReference>
<dbReference type="PANTHER" id="PTHR48106:SF18">
    <property type="entry name" value="QUINONE OXIDOREDUCTASE PIG3"/>
    <property type="match status" value="1"/>
</dbReference>
<dbReference type="AlphaFoldDB" id="A0A1H8UDZ2"/>
<dbReference type="InterPro" id="IPR011032">
    <property type="entry name" value="GroES-like_sf"/>
</dbReference>
<gene>
    <name evidence="4" type="ORF">SAMN05660991_02825</name>
</gene>
<accession>A0A1H8UDZ2</accession>
<keyword evidence="1" id="KW-0521">NADP</keyword>
<keyword evidence="5" id="KW-1185">Reference proteome</keyword>
<dbReference type="SUPFAM" id="SSF51735">
    <property type="entry name" value="NAD(P)-binding Rossmann-fold domains"/>
    <property type="match status" value="1"/>
</dbReference>
<dbReference type="InterPro" id="IPR013154">
    <property type="entry name" value="ADH-like_N"/>
</dbReference>
<dbReference type="InterPro" id="IPR013149">
    <property type="entry name" value="ADH-like_C"/>
</dbReference>
<evidence type="ECO:0000256" key="1">
    <source>
        <dbReference type="ARBA" id="ARBA00022857"/>
    </source>
</evidence>
<dbReference type="GO" id="GO:0016651">
    <property type="term" value="F:oxidoreductase activity, acting on NAD(P)H"/>
    <property type="evidence" value="ECO:0007669"/>
    <property type="project" value="TreeGrafter"/>
</dbReference>
<dbReference type="SUPFAM" id="SSF50129">
    <property type="entry name" value="GroES-like"/>
    <property type="match status" value="1"/>
</dbReference>
<evidence type="ECO:0000313" key="4">
    <source>
        <dbReference type="EMBL" id="SEP01450.1"/>
    </source>
</evidence>
<protein>
    <submittedName>
        <fullName evidence="4">NADPH:quinone reductase</fullName>
    </submittedName>
</protein>
<dbReference type="InterPro" id="IPR036291">
    <property type="entry name" value="NAD(P)-bd_dom_sf"/>
</dbReference>
<evidence type="ECO:0000259" key="3">
    <source>
        <dbReference type="SMART" id="SM00829"/>
    </source>
</evidence>
<dbReference type="Proteomes" id="UP000198960">
    <property type="component" value="Unassembled WGS sequence"/>
</dbReference>
<proteinExistence type="predicted"/>
<feature type="domain" description="Enoyl reductase (ER)" evidence="3">
    <location>
        <begin position="10"/>
        <end position="337"/>
    </location>
</feature>
<organism evidence="4 5">
    <name type="scientific">Trujillonella endophytica</name>
    <dbReference type="NCBI Taxonomy" id="673521"/>
    <lineage>
        <taxon>Bacteria</taxon>
        <taxon>Bacillati</taxon>
        <taxon>Actinomycetota</taxon>
        <taxon>Actinomycetes</taxon>
        <taxon>Geodermatophilales</taxon>
        <taxon>Geodermatophilaceae</taxon>
        <taxon>Trujillonella</taxon>
    </lineage>
</organism>
<dbReference type="PANTHER" id="PTHR48106">
    <property type="entry name" value="QUINONE OXIDOREDUCTASE PIG3-RELATED"/>
    <property type="match status" value="1"/>
</dbReference>
<dbReference type="GO" id="GO:0070402">
    <property type="term" value="F:NADPH binding"/>
    <property type="evidence" value="ECO:0007669"/>
    <property type="project" value="TreeGrafter"/>
</dbReference>
<dbReference type="EMBL" id="FOEE01000008">
    <property type="protein sequence ID" value="SEP01450.1"/>
    <property type="molecule type" value="Genomic_DNA"/>
</dbReference>
<dbReference type="STRING" id="673521.SAMN05660991_02825"/>